<accession>A0A6J4SX35</accession>
<dbReference type="Gene3D" id="3.50.50.60">
    <property type="entry name" value="FAD/NAD(P)-binding domain"/>
    <property type="match status" value="1"/>
</dbReference>
<dbReference type="EMBL" id="CADCVQ010000101">
    <property type="protein sequence ID" value="CAA9507543.1"/>
    <property type="molecule type" value="Genomic_DNA"/>
</dbReference>
<protein>
    <submittedName>
        <fullName evidence="1">Thioredoxin reductase</fullName>
        <ecNumber evidence="1">1.8.1.9</ecNumber>
    </submittedName>
</protein>
<dbReference type="AlphaFoldDB" id="A0A6J4SX35"/>
<sequence>MQQIDGAGVEVIGPRNSEDTRRILTFVRQARIAFTWRDPSHGDDEPRHSCPGCARRDPAHPLSGGRELRQPTNGELSRALGIGLELRPHEEVDLLIIGAGPAGLGAAVYGASEGLDRHVVHLEDDRTVAARAVLIATGADYRRLPVADLERYSEPRPGAASSAAVAGAEVLARRIRQIAEAGRLRVGEERAAHLVAAAGRGTTLTLIAMPADARDPALSTLASEAIIAAITTGAPGRPTPEPVTAAITLRAVLPQTSALSKRERGLLQEWLDRIADVGH</sequence>
<dbReference type="SUPFAM" id="SSF51905">
    <property type="entry name" value="FAD/NAD(P)-binding domain"/>
    <property type="match status" value="1"/>
</dbReference>
<dbReference type="InterPro" id="IPR036188">
    <property type="entry name" value="FAD/NAD-bd_sf"/>
</dbReference>
<dbReference type="GO" id="GO:0004791">
    <property type="term" value="F:thioredoxin-disulfide reductase (NADPH) activity"/>
    <property type="evidence" value="ECO:0007669"/>
    <property type="project" value="UniProtKB-EC"/>
</dbReference>
<organism evidence="1">
    <name type="scientific">uncultured Solirubrobacteraceae bacterium</name>
    <dbReference type="NCBI Taxonomy" id="1162706"/>
    <lineage>
        <taxon>Bacteria</taxon>
        <taxon>Bacillati</taxon>
        <taxon>Actinomycetota</taxon>
        <taxon>Thermoleophilia</taxon>
        <taxon>Solirubrobacterales</taxon>
        <taxon>Solirubrobacteraceae</taxon>
        <taxon>environmental samples</taxon>
    </lineage>
</organism>
<proteinExistence type="predicted"/>
<name>A0A6J4SX35_9ACTN</name>
<dbReference type="EC" id="1.8.1.9" evidence="1"/>
<reference evidence="1" key="1">
    <citation type="submission" date="2020-02" db="EMBL/GenBank/DDBJ databases">
        <authorList>
            <person name="Meier V. D."/>
        </authorList>
    </citation>
    <scope>NUCLEOTIDE SEQUENCE</scope>
    <source>
        <strain evidence="1">AVDCRST_MAG67</strain>
    </source>
</reference>
<evidence type="ECO:0000313" key="1">
    <source>
        <dbReference type="EMBL" id="CAA9507543.1"/>
    </source>
</evidence>
<gene>
    <name evidence="1" type="ORF">AVDCRST_MAG67-2527</name>
</gene>
<keyword evidence="1" id="KW-0560">Oxidoreductase</keyword>